<dbReference type="OrthoDB" id="6630000at2759"/>
<dbReference type="AlphaFoldDB" id="A0A9P0HDL4"/>
<feature type="coiled-coil region" evidence="1">
    <location>
        <begin position="195"/>
        <end position="222"/>
    </location>
</feature>
<dbReference type="EMBL" id="OV725080">
    <property type="protein sequence ID" value="CAH1400064.1"/>
    <property type="molecule type" value="Genomic_DNA"/>
</dbReference>
<dbReference type="Proteomes" id="UP001152798">
    <property type="component" value="Chromosome 4"/>
</dbReference>
<gene>
    <name evidence="3" type="ORF">NEZAVI_LOCUS9376</name>
</gene>
<accession>A0A9P0HDL4</accession>
<sequence length="442" mass="51887">MNKINMKSQNKNLSMTELLTALTHAQMEREATLDEFKKVSEKERKRAESAQRQLQSLEDELRKTKENAEDLCRKQKELEISIEKERESHSSLLKKKEEEHNEIIISMEQKITLLQKKVKTLEEFNAEMSDELMVTKNKMKVCSEDKENFSKDLQNLKSELLTTKDDFNQAVKNCEIAESELHMTKMQLLKENNINNRLLDELKRTKKDIDGYREEIDRLKKSRNSDITILSKQIKDLTTFIKENNKVNNEDSFNEIRTNLSTILKENFVLNNKINDVYTVLTRGEIPLISVSTQTNIGLMEMFSFENMDKEVSFLIMKLREELVASKSDLIDIKQQNEALRGLVRELKQEKYQKDLVDEEENRVERLEEAVVYLKQMLKDDEKANNVDKPLIQTLEGMRKDIDTLKDHVIQTNTTEGNDPSNFQYKLFSKPVKLLPPKKIRF</sequence>
<evidence type="ECO:0000313" key="4">
    <source>
        <dbReference type="Proteomes" id="UP001152798"/>
    </source>
</evidence>
<feature type="coiled-coil region" evidence="1">
    <location>
        <begin position="139"/>
        <end position="166"/>
    </location>
</feature>
<feature type="region of interest" description="Disordered" evidence="2">
    <location>
        <begin position="40"/>
        <end position="60"/>
    </location>
</feature>
<organism evidence="3 4">
    <name type="scientific">Nezara viridula</name>
    <name type="common">Southern green stink bug</name>
    <name type="synonym">Cimex viridulus</name>
    <dbReference type="NCBI Taxonomy" id="85310"/>
    <lineage>
        <taxon>Eukaryota</taxon>
        <taxon>Metazoa</taxon>
        <taxon>Ecdysozoa</taxon>
        <taxon>Arthropoda</taxon>
        <taxon>Hexapoda</taxon>
        <taxon>Insecta</taxon>
        <taxon>Pterygota</taxon>
        <taxon>Neoptera</taxon>
        <taxon>Paraneoptera</taxon>
        <taxon>Hemiptera</taxon>
        <taxon>Heteroptera</taxon>
        <taxon>Panheteroptera</taxon>
        <taxon>Pentatomomorpha</taxon>
        <taxon>Pentatomoidea</taxon>
        <taxon>Pentatomidae</taxon>
        <taxon>Pentatominae</taxon>
        <taxon>Nezara</taxon>
    </lineage>
</organism>
<keyword evidence="1" id="KW-0175">Coiled coil</keyword>
<protein>
    <submittedName>
        <fullName evidence="3">Uncharacterized protein</fullName>
    </submittedName>
</protein>
<reference evidence="3" key="1">
    <citation type="submission" date="2022-01" db="EMBL/GenBank/DDBJ databases">
        <authorList>
            <person name="King R."/>
        </authorList>
    </citation>
    <scope>NUCLEOTIDE SEQUENCE</scope>
</reference>
<name>A0A9P0HDL4_NEZVI</name>
<evidence type="ECO:0000313" key="3">
    <source>
        <dbReference type="EMBL" id="CAH1400064.1"/>
    </source>
</evidence>
<keyword evidence="4" id="KW-1185">Reference proteome</keyword>
<evidence type="ECO:0000256" key="2">
    <source>
        <dbReference type="SAM" id="MobiDB-lite"/>
    </source>
</evidence>
<feature type="compositionally biased region" description="Basic and acidic residues" evidence="2">
    <location>
        <begin position="40"/>
        <end position="49"/>
    </location>
</feature>
<feature type="coiled-coil region" evidence="1">
    <location>
        <begin position="316"/>
        <end position="384"/>
    </location>
</feature>
<evidence type="ECO:0000256" key="1">
    <source>
        <dbReference type="SAM" id="Coils"/>
    </source>
</evidence>
<proteinExistence type="predicted"/>